<reference evidence="1 2" key="1">
    <citation type="journal article" date="2024" name="Int. J. Syst. Evol. Microbiol.">
        <title>Microbacterium memoriense sp. nov., a member of the Actinomycetota from marine beach sediment of the north coast of Portugal.</title>
        <authorList>
            <person name="Santos J.D.N.D."/>
            <person name="Klimek D."/>
            <person name="Calusinska M."/>
            <person name="Lobo-da-Cunha A."/>
            <person name="Catita J."/>
            <person name="Goncalves H."/>
            <person name="Gonzalez I."/>
            <person name="Lage O.M."/>
        </authorList>
    </citation>
    <scope>NUCLEOTIDE SEQUENCE [LARGE SCALE GENOMIC DNA]</scope>
    <source>
        <strain evidence="1 2">PMIC_1C1B</strain>
    </source>
</reference>
<dbReference type="Proteomes" id="UP001300496">
    <property type="component" value="Unassembled WGS sequence"/>
</dbReference>
<name>A0ABT2PAS4_9MICO</name>
<dbReference type="EMBL" id="JAODOR010000005">
    <property type="protein sequence ID" value="MCT9001681.1"/>
    <property type="molecule type" value="Genomic_DNA"/>
</dbReference>
<organism evidence="1 2">
    <name type="scientific">Microbacterium memoriense</name>
    <dbReference type="NCBI Taxonomy" id="2978350"/>
    <lineage>
        <taxon>Bacteria</taxon>
        <taxon>Bacillati</taxon>
        <taxon>Actinomycetota</taxon>
        <taxon>Actinomycetes</taxon>
        <taxon>Micrococcales</taxon>
        <taxon>Microbacteriaceae</taxon>
        <taxon>Microbacterium</taxon>
    </lineage>
</organism>
<keyword evidence="2" id="KW-1185">Reference proteome</keyword>
<dbReference type="RefSeq" id="WP_261606235.1">
    <property type="nucleotide sequence ID" value="NZ_JAODOR010000005.1"/>
</dbReference>
<evidence type="ECO:0000313" key="1">
    <source>
        <dbReference type="EMBL" id="MCT9001681.1"/>
    </source>
</evidence>
<evidence type="ECO:0000313" key="2">
    <source>
        <dbReference type="Proteomes" id="UP001300496"/>
    </source>
</evidence>
<sequence>MDENLELSWGTVPTVIIDLARVLAKRASENARRVERLKWPDGPGDVQDELRIAIGAAHKTTKASNDVRALLSAYAHKFHNPRPVISDLARAQETSSQGFIRRYSEGTVDAVASLLSPTPEIEPILLAFPSVSIADLVELGGTVGTEAKRLLDSGEWDAKARRIRDTKARSREDL</sequence>
<protein>
    <submittedName>
        <fullName evidence="1">Uncharacterized protein</fullName>
    </submittedName>
</protein>
<gene>
    <name evidence="1" type="ORF">N4R40_04795</name>
</gene>
<proteinExistence type="predicted"/>
<accession>A0ABT2PAS4</accession>
<comment type="caution">
    <text evidence="1">The sequence shown here is derived from an EMBL/GenBank/DDBJ whole genome shotgun (WGS) entry which is preliminary data.</text>
</comment>